<feature type="chain" id="PRO_5046933159" evidence="2">
    <location>
        <begin position="22"/>
        <end position="159"/>
    </location>
</feature>
<comment type="caution">
    <text evidence="3">The sequence shown here is derived from an EMBL/GenBank/DDBJ whole genome shotgun (WGS) entry which is preliminary data.</text>
</comment>
<keyword evidence="2" id="KW-0732">Signal</keyword>
<evidence type="ECO:0000256" key="1">
    <source>
        <dbReference type="SAM" id="MobiDB-lite"/>
    </source>
</evidence>
<keyword evidence="4" id="KW-1185">Reference proteome</keyword>
<organism evidence="3 4">
    <name type="scientific">Aspergillus granulosus</name>
    <dbReference type="NCBI Taxonomy" id="176169"/>
    <lineage>
        <taxon>Eukaryota</taxon>
        <taxon>Fungi</taxon>
        <taxon>Dikarya</taxon>
        <taxon>Ascomycota</taxon>
        <taxon>Pezizomycotina</taxon>
        <taxon>Eurotiomycetes</taxon>
        <taxon>Eurotiomycetidae</taxon>
        <taxon>Eurotiales</taxon>
        <taxon>Aspergillaceae</taxon>
        <taxon>Aspergillus</taxon>
        <taxon>Aspergillus subgen. Nidulantes</taxon>
    </lineage>
</organism>
<feature type="signal peptide" evidence="2">
    <location>
        <begin position="1"/>
        <end position="21"/>
    </location>
</feature>
<dbReference type="EMBL" id="JBFXLT010000016">
    <property type="protein sequence ID" value="KAL2817805.1"/>
    <property type="molecule type" value="Genomic_DNA"/>
</dbReference>
<protein>
    <submittedName>
        <fullName evidence="3">Uncharacterized protein</fullName>
    </submittedName>
</protein>
<dbReference type="Proteomes" id="UP001610334">
    <property type="component" value="Unassembled WGS sequence"/>
</dbReference>
<evidence type="ECO:0000256" key="2">
    <source>
        <dbReference type="SAM" id="SignalP"/>
    </source>
</evidence>
<feature type="region of interest" description="Disordered" evidence="1">
    <location>
        <begin position="65"/>
        <end position="135"/>
    </location>
</feature>
<gene>
    <name evidence="3" type="ORF">BJX63DRAFT_429500</name>
</gene>
<sequence length="159" mass="17384">MMRVTSLVLITTLILSPLTSSLPLHEAPNNQGSNTLEPRRMIPSATDLFSRILASLGVEEFNKFNQLNPDDNNDSASTDDSHSATHTVTSQENNEGAKPSGAVKVDEHVDEEGESESAAQAPVEGEDAVEDPQGFMDRLFEALRKKFREEINSSDEITL</sequence>
<reference evidence="3 4" key="1">
    <citation type="submission" date="2024-07" db="EMBL/GenBank/DDBJ databases">
        <title>Section-level genome sequencing and comparative genomics of Aspergillus sections Usti and Cavernicolus.</title>
        <authorList>
            <consortium name="Lawrence Berkeley National Laboratory"/>
            <person name="Nybo J.L."/>
            <person name="Vesth T.C."/>
            <person name="Theobald S."/>
            <person name="Frisvad J.C."/>
            <person name="Larsen T.O."/>
            <person name="Kjaerboelling I."/>
            <person name="Rothschild-Mancinelli K."/>
            <person name="Lyhne E.K."/>
            <person name="Kogle M.E."/>
            <person name="Barry K."/>
            <person name="Clum A."/>
            <person name="Na H."/>
            <person name="Ledsgaard L."/>
            <person name="Lin J."/>
            <person name="Lipzen A."/>
            <person name="Kuo A."/>
            <person name="Riley R."/>
            <person name="Mondo S."/>
            <person name="Labutti K."/>
            <person name="Haridas S."/>
            <person name="Pangalinan J."/>
            <person name="Salamov A.A."/>
            <person name="Simmons B.A."/>
            <person name="Magnuson J.K."/>
            <person name="Chen J."/>
            <person name="Drula E."/>
            <person name="Henrissat B."/>
            <person name="Wiebenga A."/>
            <person name="Lubbers R.J."/>
            <person name="Gomes A.C."/>
            <person name="Makela M.R."/>
            <person name="Stajich J."/>
            <person name="Grigoriev I.V."/>
            <person name="Mortensen U.H."/>
            <person name="De Vries R.P."/>
            <person name="Baker S.E."/>
            <person name="Andersen M.R."/>
        </authorList>
    </citation>
    <scope>NUCLEOTIDE SEQUENCE [LARGE SCALE GENOMIC DNA]</scope>
    <source>
        <strain evidence="3 4">CBS 588.65</strain>
    </source>
</reference>
<feature type="compositionally biased region" description="Low complexity" evidence="1">
    <location>
        <begin position="74"/>
        <end position="90"/>
    </location>
</feature>
<proteinExistence type="predicted"/>
<name>A0ABR4HQN8_9EURO</name>
<evidence type="ECO:0000313" key="4">
    <source>
        <dbReference type="Proteomes" id="UP001610334"/>
    </source>
</evidence>
<accession>A0ABR4HQN8</accession>
<feature type="region of interest" description="Disordered" evidence="1">
    <location>
        <begin position="21"/>
        <end position="40"/>
    </location>
</feature>
<evidence type="ECO:0000313" key="3">
    <source>
        <dbReference type="EMBL" id="KAL2817805.1"/>
    </source>
</evidence>